<dbReference type="Pfam" id="PF05926">
    <property type="entry name" value="Phage_GPL"/>
    <property type="match status" value="1"/>
</dbReference>
<dbReference type="RefSeq" id="WP_074980164.1">
    <property type="nucleotide sequence ID" value="NZ_FOLS01000010.1"/>
</dbReference>
<name>A0AAQ1KFC9_9PSED</name>
<dbReference type="Proteomes" id="UP000183385">
    <property type="component" value="Unassembled WGS sequence"/>
</dbReference>
<evidence type="ECO:0000313" key="2">
    <source>
        <dbReference type="Proteomes" id="UP000183385"/>
    </source>
</evidence>
<evidence type="ECO:0000313" key="1">
    <source>
        <dbReference type="EMBL" id="SFC75583.1"/>
    </source>
</evidence>
<keyword evidence="2" id="KW-1185">Reference proteome</keyword>
<comment type="caution">
    <text evidence="1">The sequence shown here is derived from an EMBL/GenBank/DDBJ whole genome shotgun (WGS) entry which is preliminary data.</text>
</comment>
<dbReference type="EMBL" id="FOLS01000010">
    <property type="protein sequence ID" value="SFC75583.1"/>
    <property type="molecule type" value="Genomic_DNA"/>
</dbReference>
<dbReference type="InterPro" id="IPR009225">
    <property type="entry name" value="Phage_head_completion_GpL"/>
</dbReference>
<organism evidence="1 2">
    <name type="scientific">Pseudomonas citronellolis</name>
    <dbReference type="NCBI Taxonomy" id="53408"/>
    <lineage>
        <taxon>Bacteria</taxon>
        <taxon>Pseudomonadati</taxon>
        <taxon>Pseudomonadota</taxon>
        <taxon>Gammaproteobacteria</taxon>
        <taxon>Pseudomonadales</taxon>
        <taxon>Pseudomonadaceae</taxon>
        <taxon>Pseudomonas</taxon>
    </lineage>
</organism>
<proteinExistence type="predicted"/>
<protein>
    <submittedName>
        <fullName evidence="1">Phage head completion protein (GPL)</fullName>
    </submittedName>
</protein>
<dbReference type="AlphaFoldDB" id="A0AAQ1KFC9"/>
<accession>A0AAQ1KFC9</accession>
<gene>
    <name evidence="1" type="ORF">SAMN05216577_11052</name>
</gene>
<reference evidence="1 2" key="1">
    <citation type="submission" date="2016-10" db="EMBL/GenBank/DDBJ databases">
        <authorList>
            <person name="Varghese N."/>
            <person name="Submissions S."/>
        </authorList>
    </citation>
    <scope>NUCLEOTIDE SEQUENCE [LARGE SCALE GENOMIC DNA]</scope>
    <source>
        <strain evidence="1 2">LMG 18378</strain>
    </source>
</reference>
<sequence length="153" mass="16881">MSAFVAGGTEPGGMINSDEFWPGIDLDELRDAMRIGADVTAPRLEAAVVAALLNVNRQLVEWQGEQQDKGYTALSAVPAKQVNGQSALVQHYLRAVRCAVAAELAERYRWYDTTNSGNQNAEELTPSIDEYRRDMAWALSDLLARPRTTVELI</sequence>